<feature type="domain" description="Helicase-associated" evidence="1">
    <location>
        <begin position="23"/>
        <end position="89"/>
    </location>
</feature>
<dbReference type="InterPro" id="IPR005114">
    <property type="entry name" value="Helicase_assoc"/>
</dbReference>
<feature type="domain" description="Helicase-associated" evidence="1">
    <location>
        <begin position="170"/>
        <end position="232"/>
    </location>
</feature>
<dbReference type="Gene3D" id="6.10.140.530">
    <property type="match status" value="3"/>
</dbReference>
<dbReference type="AlphaFoldDB" id="A0A7S0C5U7"/>
<proteinExistence type="predicted"/>
<sequence length="243" mass="28472">MTKNHVALLEQFGFRWKASSDTVSWDAMFEQLNSYYTFHGDSLVPRNYESNAKLSEWVCQLRKWYKLFQSGGKSSLNKSRIAQLDTVEFVWSFSKNEEDFSTMLKELQKYNETFGNCDVSFNFPLNQHLGRWVMEQRKSYKMRCEGKASSITPNQVTALENIGFSWSIDEWDNMFYELGRYHAWFGDCDVPQDFENQNLSKWVAEQRQNLKLHDEGKESELKMEQVNALTSLCFASATRGNDV</sequence>
<evidence type="ECO:0000259" key="1">
    <source>
        <dbReference type="Pfam" id="PF03457"/>
    </source>
</evidence>
<gene>
    <name evidence="2" type="ORF">PINE0816_LOCUS8443</name>
</gene>
<dbReference type="Pfam" id="PF03457">
    <property type="entry name" value="HA"/>
    <property type="match status" value="3"/>
</dbReference>
<evidence type="ECO:0000313" key="2">
    <source>
        <dbReference type="EMBL" id="CAD8412318.1"/>
    </source>
</evidence>
<accession>A0A7S0C5U7</accession>
<feature type="domain" description="Helicase-associated" evidence="1">
    <location>
        <begin position="97"/>
        <end position="164"/>
    </location>
</feature>
<dbReference type="EMBL" id="HBEL01017718">
    <property type="protein sequence ID" value="CAD8412318.1"/>
    <property type="molecule type" value="Transcribed_RNA"/>
</dbReference>
<dbReference type="PANTHER" id="PTHR33418:SF1">
    <property type="entry name" value="HELICASE-ASSOCIATED DOMAIN-CONTAINING PROTEIN"/>
    <property type="match status" value="1"/>
</dbReference>
<dbReference type="PANTHER" id="PTHR33418">
    <property type="entry name" value="HELICASE-ASSOCIATED"/>
    <property type="match status" value="1"/>
</dbReference>
<protein>
    <recommendedName>
        <fullName evidence="1">Helicase-associated domain-containing protein</fullName>
    </recommendedName>
</protein>
<reference evidence="2" key="1">
    <citation type="submission" date="2021-01" db="EMBL/GenBank/DDBJ databases">
        <authorList>
            <person name="Corre E."/>
            <person name="Pelletier E."/>
            <person name="Niang G."/>
            <person name="Scheremetjew M."/>
            <person name="Finn R."/>
            <person name="Kale V."/>
            <person name="Holt S."/>
            <person name="Cochrane G."/>
            <person name="Meng A."/>
            <person name="Brown T."/>
            <person name="Cohen L."/>
        </authorList>
    </citation>
    <scope>NUCLEOTIDE SEQUENCE</scope>
    <source>
        <strain evidence="2">CCAP1064/1</strain>
    </source>
</reference>
<organism evidence="2">
    <name type="scientific">Proboscia inermis</name>
    <dbReference type="NCBI Taxonomy" id="420281"/>
    <lineage>
        <taxon>Eukaryota</taxon>
        <taxon>Sar</taxon>
        <taxon>Stramenopiles</taxon>
        <taxon>Ochrophyta</taxon>
        <taxon>Bacillariophyta</taxon>
        <taxon>Coscinodiscophyceae</taxon>
        <taxon>Rhizosoleniophycidae</taxon>
        <taxon>Rhizosoleniales</taxon>
        <taxon>Rhizosoleniaceae</taxon>
        <taxon>Proboscia</taxon>
    </lineage>
</organism>
<name>A0A7S0C5U7_9STRA</name>